<sequence length="102" mass="12262">MGVIMGNEYKSSKIAQQKAFKRAQGTRKKTNEKRNKEREEAKRKRLEKMLLKFFFRRQQMQQKKIEKSKRKTQILYKVLLCDRGRSDYKNVPTYLTTLLATT</sequence>
<evidence type="ECO:0000313" key="2">
    <source>
        <dbReference type="EMBL" id="CAG6777880.1"/>
    </source>
</evidence>
<feature type="region of interest" description="Disordered" evidence="1">
    <location>
        <begin position="1"/>
        <end position="42"/>
    </location>
</feature>
<protein>
    <submittedName>
        <fullName evidence="2">Uncharacterized protein</fullName>
    </submittedName>
</protein>
<feature type="compositionally biased region" description="Basic residues" evidence="1">
    <location>
        <begin position="19"/>
        <end position="31"/>
    </location>
</feature>
<dbReference type="EMBL" id="HBUF01607539">
    <property type="protein sequence ID" value="CAG6777880.1"/>
    <property type="molecule type" value="Transcribed_RNA"/>
</dbReference>
<evidence type="ECO:0000256" key="1">
    <source>
        <dbReference type="SAM" id="MobiDB-lite"/>
    </source>
</evidence>
<name>A0A8D9B7C7_9HEMI</name>
<feature type="compositionally biased region" description="Basic and acidic residues" evidence="1">
    <location>
        <begin position="32"/>
        <end position="42"/>
    </location>
</feature>
<accession>A0A8D9B7C7</accession>
<dbReference type="AlphaFoldDB" id="A0A8D9B7C7"/>
<organism evidence="2">
    <name type="scientific">Cacopsylla melanoneura</name>
    <dbReference type="NCBI Taxonomy" id="428564"/>
    <lineage>
        <taxon>Eukaryota</taxon>
        <taxon>Metazoa</taxon>
        <taxon>Ecdysozoa</taxon>
        <taxon>Arthropoda</taxon>
        <taxon>Hexapoda</taxon>
        <taxon>Insecta</taxon>
        <taxon>Pterygota</taxon>
        <taxon>Neoptera</taxon>
        <taxon>Paraneoptera</taxon>
        <taxon>Hemiptera</taxon>
        <taxon>Sternorrhyncha</taxon>
        <taxon>Psylloidea</taxon>
        <taxon>Psyllidae</taxon>
        <taxon>Psyllinae</taxon>
        <taxon>Cacopsylla</taxon>
    </lineage>
</organism>
<proteinExistence type="predicted"/>
<reference evidence="2" key="1">
    <citation type="submission" date="2021-05" db="EMBL/GenBank/DDBJ databases">
        <authorList>
            <person name="Alioto T."/>
            <person name="Alioto T."/>
            <person name="Gomez Garrido J."/>
        </authorList>
    </citation>
    <scope>NUCLEOTIDE SEQUENCE</scope>
</reference>